<name>A0A0F9P077_9ZZZZ</name>
<accession>A0A0F9P077</accession>
<sequence length="56" mass="6328">MKPIDARRSTHCESCRDMGKSPDWDKNPHTRYVCGENSDLKGDEPCTIQDAKECTA</sequence>
<proteinExistence type="predicted"/>
<comment type="caution">
    <text evidence="1">The sequence shown here is derived from an EMBL/GenBank/DDBJ whole genome shotgun (WGS) entry which is preliminary data.</text>
</comment>
<reference evidence="1" key="1">
    <citation type="journal article" date="2015" name="Nature">
        <title>Complex archaea that bridge the gap between prokaryotes and eukaryotes.</title>
        <authorList>
            <person name="Spang A."/>
            <person name="Saw J.H."/>
            <person name="Jorgensen S.L."/>
            <person name="Zaremba-Niedzwiedzka K."/>
            <person name="Martijn J."/>
            <person name="Lind A.E."/>
            <person name="van Eijk R."/>
            <person name="Schleper C."/>
            <person name="Guy L."/>
            <person name="Ettema T.J."/>
        </authorList>
    </citation>
    <scope>NUCLEOTIDE SEQUENCE</scope>
</reference>
<evidence type="ECO:0000313" key="1">
    <source>
        <dbReference type="EMBL" id="KKM94465.1"/>
    </source>
</evidence>
<dbReference type="AlphaFoldDB" id="A0A0F9P077"/>
<gene>
    <name evidence="1" type="ORF">LCGC14_1198060</name>
</gene>
<organism evidence="1">
    <name type="scientific">marine sediment metagenome</name>
    <dbReference type="NCBI Taxonomy" id="412755"/>
    <lineage>
        <taxon>unclassified sequences</taxon>
        <taxon>metagenomes</taxon>
        <taxon>ecological metagenomes</taxon>
    </lineage>
</organism>
<protein>
    <submittedName>
        <fullName evidence="1">Uncharacterized protein</fullName>
    </submittedName>
</protein>
<dbReference type="EMBL" id="LAZR01006136">
    <property type="protein sequence ID" value="KKM94465.1"/>
    <property type="molecule type" value="Genomic_DNA"/>
</dbReference>